<dbReference type="Proteomes" id="UP000219947">
    <property type="component" value="Unassembled WGS sequence"/>
</dbReference>
<keyword evidence="2" id="KW-0812">Transmembrane</keyword>
<dbReference type="RefSeq" id="WP_048778672.1">
    <property type="nucleotide sequence ID" value="NZ_CAURLQ010000039.1"/>
</dbReference>
<keyword evidence="2" id="KW-0472">Membrane</keyword>
<keyword evidence="4" id="KW-1185">Reference proteome</keyword>
<reference evidence="3" key="1">
    <citation type="submission" date="2017-10" db="EMBL/GenBank/DDBJ databases">
        <title>Kefir isolates.</title>
        <authorList>
            <person name="Kim Y."/>
            <person name="Blasche S."/>
        </authorList>
    </citation>
    <scope>NUCLEOTIDE SEQUENCE [LARGE SCALE GENOMIC DNA]</scope>
    <source>
        <strain evidence="3">OG2-2</strain>
    </source>
</reference>
<accession>A0A2A8D5Z6</accession>
<evidence type="ECO:0000313" key="4">
    <source>
        <dbReference type="Proteomes" id="UP000219947"/>
    </source>
</evidence>
<protein>
    <submittedName>
        <fullName evidence="3">Phage holin family protein</fullName>
    </submittedName>
</protein>
<proteinExistence type="predicted"/>
<comment type="caution">
    <text evidence="3">The sequence shown here is derived from an EMBL/GenBank/DDBJ whole genome shotgun (WGS) entry which is preliminary data.</text>
</comment>
<organism evidence="3 4">
    <name type="scientific">Rothia dentocariosa</name>
    <dbReference type="NCBI Taxonomy" id="2047"/>
    <lineage>
        <taxon>Bacteria</taxon>
        <taxon>Bacillati</taxon>
        <taxon>Actinomycetota</taxon>
        <taxon>Actinomycetes</taxon>
        <taxon>Micrococcales</taxon>
        <taxon>Micrococcaceae</taxon>
        <taxon>Rothia</taxon>
    </lineage>
</organism>
<feature type="compositionally biased region" description="Basic and acidic residues" evidence="1">
    <location>
        <begin position="151"/>
        <end position="189"/>
    </location>
</feature>
<dbReference type="EMBL" id="PDEV01000002">
    <property type="protein sequence ID" value="PEN16331.1"/>
    <property type="molecule type" value="Genomic_DNA"/>
</dbReference>
<dbReference type="AlphaFoldDB" id="A0A2A8D5Z6"/>
<gene>
    <name evidence="3" type="ORF">CRM92_06545</name>
</gene>
<evidence type="ECO:0000256" key="1">
    <source>
        <dbReference type="SAM" id="MobiDB-lite"/>
    </source>
</evidence>
<feature type="transmembrane region" description="Helical" evidence="2">
    <location>
        <begin position="92"/>
        <end position="115"/>
    </location>
</feature>
<evidence type="ECO:0000313" key="3">
    <source>
        <dbReference type="EMBL" id="PEN16331.1"/>
    </source>
</evidence>
<name>A0A2A8D5Z6_9MICC</name>
<evidence type="ECO:0000256" key="2">
    <source>
        <dbReference type="SAM" id="Phobius"/>
    </source>
</evidence>
<dbReference type="Pfam" id="PF07332">
    <property type="entry name" value="Phage_holin_3_6"/>
    <property type="match status" value="1"/>
</dbReference>
<sequence>MTTNTNPQGIRAGIAGIKSSIAGLFDAAKVLKTLGVNQVKDEVQIAKHELKTKGVALGKGAAFLAVAAVFACFMVIAIIGLLIFLLGQLVPLWASALIWAGVFLIILAILGLIGYKKVKAQLPFAPESAIFGVLFDLGVLREGSAMTASRLKQEQAERAARKQAEREAAAEKARQEAEERKARGEEEPKPLTIEQIQQRTKERRAHLAALRDDMQKYAQNAQSFTQSTVDSAKTGVQNAPSSAATVGRNMVSNASKPEVVKARWKSFATLGASLSAVVLFLRKIVRR</sequence>
<feature type="transmembrane region" description="Helical" evidence="2">
    <location>
        <begin position="61"/>
        <end position="86"/>
    </location>
</feature>
<keyword evidence="2" id="KW-1133">Transmembrane helix</keyword>
<feature type="region of interest" description="Disordered" evidence="1">
    <location>
        <begin position="151"/>
        <end position="192"/>
    </location>
</feature>
<dbReference type="InterPro" id="IPR009937">
    <property type="entry name" value="Phage_holin_3_6"/>
</dbReference>